<evidence type="ECO:0000259" key="5">
    <source>
        <dbReference type="PROSITE" id="PS51747"/>
    </source>
</evidence>
<evidence type="ECO:0000256" key="1">
    <source>
        <dbReference type="ARBA" id="ARBA00006576"/>
    </source>
</evidence>
<dbReference type="PANTHER" id="PTHR11079:SF161">
    <property type="entry name" value="CMP_DCMP-TYPE DEAMINASE DOMAIN-CONTAINING PROTEIN"/>
    <property type="match status" value="1"/>
</dbReference>
<dbReference type="InterPro" id="IPR016193">
    <property type="entry name" value="Cytidine_deaminase-like"/>
</dbReference>
<dbReference type="GO" id="GO:0008270">
    <property type="term" value="F:zinc ion binding"/>
    <property type="evidence" value="ECO:0007669"/>
    <property type="project" value="InterPro"/>
</dbReference>
<dbReference type="CDD" id="cd01285">
    <property type="entry name" value="nucleoside_deaminase"/>
    <property type="match status" value="1"/>
</dbReference>
<dbReference type="SUPFAM" id="SSF53927">
    <property type="entry name" value="Cytidine deaminase-like"/>
    <property type="match status" value="1"/>
</dbReference>
<keyword evidence="7" id="KW-1185">Reference proteome</keyword>
<accession>A0AA94IW78</accession>
<dbReference type="GO" id="GO:0047974">
    <property type="term" value="F:guanosine deaminase activity"/>
    <property type="evidence" value="ECO:0007669"/>
    <property type="project" value="TreeGrafter"/>
</dbReference>
<dbReference type="InterPro" id="IPR002125">
    <property type="entry name" value="CMP_dCMP_dom"/>
</dbReference>
<dbReference type="Proteomes" id="UP000198427">
    <property type="component" value="Unassembled WGS sequence"/>
</dbReference>
<evidence type="ECO:0000256" key="2">
    <source>
        <dbReference type="ARBA" id="ARBA00022723"/>
    </source>
</evidence>
<comment type="similarity">
    <text evidence="1">Belongs to the cytidine and deoxycytidylate deaminase family.</text>
</comment>
<keyword evidence="3" id="KW-0378">Hydrolase</keyword>
<feature type="domain" description="CMP/dCMP-type deaminase" evidence="5">
    <location>
        <begin position="10"/>
        <end position="123"/>
    </location>
</feature>
<dbReference type="AlphaFoldDB" id="A0AA94IW78"/>
<evidence type="ECO:0000256" key="3">
    <source>
        <dbReference type="ARBA" id="ARBA00022801"/>
    </source>
</evidence>
<reference evidence="6 7" key="1">
    <citation type="submission" date="2017-06" db="EMBL/GenBank/DDBJ databases">
        <authorList>
            <person name="Varghese N."/>
            <person name="Submissions S."/>
        </authorList>
    </citation>
    <scope>NUCLEOTIDE SEQUENCE [LARGE SCALE GENOMIC DNA]</scope>
    <source>
        <strain evidence="6 7">DSM 26989</strain>
    </source>
</reference>
<comment type="caution">
    <text evidence="6">The sequence shown here is derived from an EMBL/GenBank/DDBJ whole genome shotgun (WGS) entry which is preliminary data.</text>
</comment>
<sequence length="164" mass="18474">MKEKNRTKDMTNEALMRRAIELSADSVRNGGGPFGAVIARRGEIIAEGSNGVTIQNDPTAHAEVSAIRKACQKLGTFDLSGCDIYTSCEPCPMCLGAIYWSHLDKIYYANDRKDAANIGFDDDFIYQEIEVAPQYRKKPSEILLRNEAIKVFQLWDEKLDKTEY</sequence>
<dbReference type="Pfam" id="PF00383">
    <property type="entry name" value="dCMP_cyt_deam_1"/>
    <property type="match status" value="1"/>
</dbReference>
<proteinExistence type="inferred from homology"/>
<dbReference type="PROSITE" id="PS00903">
    <property type="entry name" value="CYT_DCMP_DEAMINASES_1"/>
    <property type="match status" value="1"/>
</dbReference>
<dbReference type="GO" id="GO:0006152">
    <property type="term" value="P:purine nucleoside catabolic process"/>
    <property type="evidence" value="ECO:0007669"/>
    <property type="project" value="TreeGrafter"/>
</dbReference>
<gene>
    <name evidence="6" type="ORF">SAMN06265364_12620</name>
</gene>
<protein>
    <submittedName>
        <fullName evidence="6">tRNA(Arg) A34 adenosine deaminase TadA</fullName>
    </submittedName>
</protein>
<evidence type="ECO:0000256" key="4">
    <source>
        <dbReference type="ARBA" id="ARBA00022833"/>
    </source>
</evidence>
<dbReference type="Gene3D" id="3.40.140.10">
    <property type="entry name" value="Cytidine Deaminase, domain 2"/>
    <property type="match status" value="1"/>
</dbReference>
<dbReference type="PANTHER" id="PTHR11079">
    <property type="entry name" value="CYTOSINE DEAMINASE FAMILY MEMBER"/>
    <property type="match status" value="1"/>
</dbReference>
<name>A0AA94IW78_9BACT</name>
<dbReference type="FunFam" id="3.40.140.10:FF:000011">
    <property type="entry name" value="tRNA-specific adenosine deaminase"/>
    <property type="match status" value="1"/>
</dbReference>
<evidence type="ECO:0000313" key="6">
    <source>
        <dbReference type="EMBL" id="SNR99423.1"/>
    </source>
</evidence>
<keyword evidence="4" id="KW-0862">Zinc</keyword>
<organism evidence="6 7">
    <name type="scientific">Prevotella jejuni</name>
    <dbReference type="NCBI Taxonomy" id="1177574"/>
    <lineage>
        <taxon>Bacteria</taxon>
        <taxon>Pseudomonadati</taxon>
        <taxon>Bacteroidota</taxon>
        <taxon>Bacteroidia</taxon>
        <taxon>Bacteroidales</taxon>
        <taxon>Prevotellaceae</taxon>
        <taxon>Prevotella</taxon>
    </lineage>
</organism>
<keyword evidence="2" id="KW-0479">Metal-binding</keyword>
<dbReference type="PROSITE" id="PS51747">
    <property type="entry name" value="CYT_DCMP_DEAMINASES_2"/>
    <property type="match status" value="1"/>
</dbReference>
<dbReference type="InterPro" id="IPR016192">
    <property type="entry name" value="APOBEC/CMP_deaminase_Zn-bd"/>
</dbReference>
<dbReference type="EMBL" id="FZNZ01000026">
    <property type="protein sequence ID" value="SNR99423.1"/>
    <property type="molecule type" value="Genomic_DNA"/>
</dbReference>
<evidence type="ECO:0000313" key="7">
    <source>
        <dbReference type="Proteomes" id="UP000198427"/>
    </source>
</evidence>